<dbReference type="VEuPathDB" id="ToxoDB:TGCAST_226080"/>
<keyword evidence="5" id="KW-0548">Nucleotidyltransferase</keyword>
<reference evidence="5 6" key="1">
    <citation type="submission" date="2017-10" db="EMBL/GenBank/DDBJ databases">
        <authorList>
            <person name="Sibley D."/>
            <person name="Venepally P."/>
            <person name="Karamycheva S."/>
            <person name="Hadjithomas M."/>
            <person name="Khan A."/>
            <person name="Brunk B."/>
            <person name="Roos D."/>
            <person name="Caler E."/>
            <person name="Lorenzi H."/>
        </authorList>
    </citation>
    <scope>NUCLEOTIDE SEQUENCE [LARGE SCALE GENOMIC DNA]</scope>
    <source>
        <strain evidence="5 6">CAST</strain>
    </source>
</reference>
<dbReference type="Proteomes" id="UP000284452">
    <property type="component" value="Unassembled WGS sequence"/>
</dbReference>
<evidence type="ECO:0000256" key="1">
    <source>
        <dbReference type="ARBA" id="ARBA00022679"/>
    </source>
</evidence>
<name>A0A3R8C1W9_TOXGO</name>
<dbReference type="AlphaFoldDB" id="A0A3R8C1W9"/>
<feature type="compositionally biased region" description="Basic and acidic residues" evidence="4">
    <location>
        <begin position="112"/>
        <end position="123"/>
    </location>
</feature>
<protein>
    <submittedName>
        <fullName evidence="5">PolyA polymerase</fullName>
        <ecNumber evidence="5">2.7.7.19</ecNumber>
    </submittedName>
</protein>
<evidence type="ECO:0000256" key="2">
    <source>
        <dbReference type="ARBA" id="ARBA00022741"/>
    </source>
</evidence>
<evidence type="ECO:0000313" key="6">
    <source>
        <dbReference type="Proteomes" id="UP000284452"/>
    </source>
</evidence>
<dbReference type="GO" id="GO:0003723">
    <property type="term" value="F:RNA binding"/>
    <property type="evidence" value="ECO:0007669"/>
    <property type="project" value="InterPro"/>
</dbReference>
<feature type="region of interest" description="Disordered" evidence="4">
    <location>
        <begin position="60"/>
        <end position="144"/>
    </location>
</feature>
<dbReference type="GO" id="GO:1990817">
    <property type="term" value="F:poly(A) RNA polymerase activity"/>
    <property type="evidence" value="ECO:0007669"/>
    <property type="project" value="UniProtKB-EC"/>
</dbReference>
<accession>A0A3R8C1W9</accession>
<comment type="caution">
    <text evidence="5">The sequence shown here is derived from an EMBL/GenBank/DDBJ whole genome shotgun (WGS) entry which is preliminary data.</text>
</comment>
<sequence length="144" mass="15257">MLVALNFAQQPCVIDLRPAAGEFVDLINQWPERAQLDGQIQLRVKHLRRSQLPAYVLKQKPAASPIAPLASSSSSSSLSSSSSSSSLSSSSSSSSSLSSSEALSVGATAAEGQERRERAKEILGGDVGDSQLKRRRIQEGETTT</sequence>
<keyword evidence="2" id="KW-0547">Nucleotide-binding</keyword>
<dbReference type="InterPro" id="IPR011068">
    <property type="entry name" value="NuclTrfase_I-like_C"/>
</dbReference>
<dbReference type="GO" id="GO:0031123">
    <property type="term" value="P:RNA 3'-end processing"/>
    <property type="evidence" value="ECO:0007669"/>
    <property type="project" value="InterPro"/>
</dbReference>
<evidence type="ECO:0000256" key="4">
    <source>
        <dbReference type="SAM" id="MobiDB-lite"/>
    </source>
</evidence>
<dbReference type="GO" id="GO:0005524">
    <property type="term" value="F:ATP binding"/>
    <property type="evidence" value="ECO:0007669"/>
    <property type="project" value="UniProtKB-KW"/>
</dbReference>
<gene>
    <name evidence="5" type="ORF">TGCAST_226080</name>
</gene>
<evidence type="ECO:0000313" key="5">
    <source>
        <dbReference type="EMBL" id="RQX74529.1"/>
    </source>
</evidence>
<dbReference type="EMBL" id="AHIV02000324">
    <property type="protein sequence ID" value="RQX74529.1"/>
    <property type="molecule type" value="Genomic_DNA"/>
</dbReference>
<keyword evidence="3" id="KW-0067">ATP-binding</keyword>
<keyword evidence="1 5" id="KW-0808">Transferase</keyword>
<organism evidence="5 6">
    <name type="scientific">Toxoplasma gondii CAST</name>
    <dbReference type="NCBI Taxonomy" id="943122"/>
    <lineage>
        <taxon>Eukaryota</taxon>
        <taxon>Sar</taxon>
        <taxon>Alveolata</taxon>
        <taxon>Apicomplexa</taxon>
        <taxon>Conoidasida</taxon>
        <taxon>Coccidia</taxon>
        <taxon>Eucoccidiorida</taxon>
        <taxon>Eimeriorina</taxon>
        <taxon>Sarcocystidae</taxon>
        <taxon>Toxoplasma</taxon>
    </lineage>
</organism>
<feature type="compositionally biased region" description="Low complexity" evidence="4">
    <location>
        <begin position="71"/>
        <end position="100"/>
    </location>
</feature>
<evidence type="ECO:0000256" key="3">
    <source>
        <dbReference type="ARBA" id="ARBA00022840"/>
    </source>
</evidence>
<proteinExistence type="predicted"/>
<dbReference type="EC" id="2.7.7.19" evidence="5"/>
<dbReference type="SUPFAM" id="SSF55003">
    <property type="entry name" value="PAP/Archaeal CCA-adding enzyme, C-terminal domain"/>
    <property type="match status" value="1"/>
</dbReference>